<dbReference type="EMBL" id="UINC01014297">
    <property type="protein sequence ID" value="SVA61085.1"/>
    <property type="molecule type" value="Genomic_DNA"/>
</dbReference>
<dbReference type="AlphaFoldDB" id="A0A381X8J1"/>
<organism evidence="1">
    <name type="scientific">marine metagenome</name>
    <dbReference type="NCBI Taxonomy" id="408172"/>
    <lineage>
        <taxon>unclassified sequences</taxon>
        <taxon>metagenomes</taxon>
        <taxon>ecological metagenomes</taxon>
    </lineage>
</organism>
<sequence>MKRNILKLFFSLVFLCFLPFSCSVNDEESEVKTEFWENGNLKNKKYYKDE</sequence>
<name>A0A381X8J1_9ZZZZ</name>
<accession>A0A381X8J1</accession>
<protein>
    <submittedName>
        <fullName evidence="1">Uncharacterized protein</fullName>
    </submittedName>
</protein>
<proteinExistence type="predicted"/>
<gene>
    <name evidence="1" type="ORF">METZ01_LOCUS113939</name>
</gene>
<evidence type="ECO:0000313" key="1">
    <source>
        <dbReference type="EMBL" id="SVA61085.1"/>
    </source>
</evidence>
<reference evidence="1" key="1">
    <citation type="submission" date="2018-05" db="EMBL/GenBank/DDBJ databases">
        <authorList>
            <person name="Lanie J.A."/>
            <person name="Ng W.-L."/>
            <person name="Kazmierczak K.M."/>
            <person name="Andrzejewski T.M."/>
            <person name="Davidsen T.M."/>
            <person name="Wayne K.J."/>
            <person name="Tettelin H."/>
            <person name="Glass J.I."/>
            <person name="Rusch D."/>
            <person name="Podicherti R."/>
            <person name="Tsui H.-C.T."/>
            <person name="Winkler M.E."/>
        </authorList>
    </citation>
    <scope>NUCLEOTIDE SEQUENCE</scope>
</reference>
<feature type="non-terminal residue" evidence="1">
    <location>
        <position position="50"/>
    </location>
</feature>